<protein>
    <recommendedName>
        <fullName evidence="12">RNA helicase</fullName>
    </recommendedName>
</protein>
<evidence type="ECO:0000256" key="5">
    <source>
        <dbReference type="ARBA" id="ARBA00022840"/>
    </source>
</evidence>
<keyword evidence="2" id="KW-0547">Nucleotide-binding</keyword>
<dbReference type="FunFam" id="1.10.10.10:FF:000024">
    <property type="entry name" value="U5 small nuclear ribonucleoprotein helicase"/>
    <property type="match status" value="1"/>
</dbReference>
<dbReference type="EMBL" id="JALJOS010000002">
    <property type="protein sequence ID" value="KAK9842753.1"/>
    <property type="molecule type" value="Genomic_DNA"/>
</dbReference>
<sequence>MAEGAGGAESFARRRQYDYRANSNLVLTAETRTRDATEPSGEPESLYGRMKGKMGDRVLRSKPEGLDEQKKKTKKRKDVAQGDVDPDFGKRQRTVQGQSVLDVDTAGMYRPVTRETRDAFDSLLAFIREQYDDQPYDVLRGAAEEVLAVLKNENIKDAQKHKECNELLGELADEQFTKLVRTGKLITDFKTGQGEEAAVQDTLDDNVGVAVEFEGDEEEDEEDDTDQVVELERDEEDEAEAAAAAAANVSQTEGEAGEESEEAGLKPQDIDAYWLQREIGKAFGSQDAAQSQKLANEVFALLKDNTEREAETALVTLMNYEKFDLIKVLLRNQPTIVWCTRLANAQDDDEKMRIETEMAGSPDTKIILEALQAGRMSAKERQTAVERSIREEARRLRTGGVAGGVGGGGEGATADRRAVDLDALSFGQGGHLMSNRRCDLPSGTFRSTPKGCEEVHVPALKPKPFKEGEKLRKIEDLPEWARPAFSGMSSLNRIQSRVCDTALKTAENMLLCAPTGAGKTNVALLTILHQIALHTKDGAIDFSKFKVVYVAPMKALVAEMVGNFSKRLDSYGIKVRELTGDMNLTKSEIEETQIIVTTPEKWDIITRKSGDRVYTQLVRLLIIDEIHLLHDDRGPVLESIVARTVRQIEATQDLIRLVGLSATLPNYEDVAAFLRVKRDKGLFYFDNSFRPVPLAQQYIGITVRKPLQRFQLMNEICYNKVLDAVGKHQVLIFVHSRKETAKTARYLKEEALKDDKLAQFMQSNASRELLQSEVEAVKNKDLKDILPFGIAIHHAGMSRVDRTLVEDLFGDGHVQVLVSTATLAWGVNLPAHTVIIKGTQVYNPAKGAWDELGPLDVMQMFGRAGRPQFDSEGEGIIITGHSELQYYLSLFNMQLPIESQYVNKIPDNLNAEIVLGTVQNLQEAATWLGYTYLYVRMIRNPSLYGVPIGAVEADRSLNERRLDMAHTAATLLDKNNLIKYDRRSGNFQVTDLGRIASHYYVTYHSIATFNEHLKPTMGDIEMLRLFSLSDEFKYLVVRDEEKVELAKLIERVPIPIKESLDEPTAKINVLLQAYISQLKLEGLALSSDMVYVTQSAGRLMRCLFEVCLRRGWANLAAKSQALCLMVNHRMWGSQTPLRQFRGVPKELLNRVEKKDLAWERYYDLSSQELGELVRFPKMGRTLHKLVHQFPRLELSAAVQPITRTVIKVDLTITPDFQWDEKVHGWVEPFWVVVEDSDSETILHCEYFLLKRQYAEEEHTLAFTIPIHEPLPPQYFIKVVSDKWLACETMLPVSFRHLILPEKYPPATELLDLQPLPISALRNPQFEALYPHFKTFNPIQTQVFTALYNTDDNCLVAAPTGSGKTACAEFAILRLVQKAAAGKGSVKAVYIAPMESLAKERAAEWRQRLGQGLGLEVFELTGEAQTDLDLVKRGNIIVSTPERWDVISRRWKTRKPVQQVALFIVDELHLVGGANGPVIEVITSRMRYIGSQLEAASSSAMRIVGLCTSLANAKDLGEWIGATSHGLFNFPPGVRPVPLEIHIQGFDIANLEARMQAMARPAYSAITQHAHARQPVIVFTPTRKHARLTAVDFLTFAAADGQPLRFLQAAVADIEPHLSRVGDKSLRHVLSSGVAFLHATMTAAEKEVVTLLLNTGAIQVLVATAEMCWGLTCQAQMVVILGTQYYDAGRSMGADYPVTDLLQMMGRASRPDIDDAGRCVLMCHAPRKEYYKKFLFEPFPVESHLDHALHDHIAAEIVAKVITNKQDAVDYLTWTFFYRRLAQNPNYYNLQGVSHRHLSDHLSDLIENTLSDLEQSKVIAIEDDMDLEALNMGMIASFYYVTYTTIELFASSLTAKTKLRGLLEIISAATEYERLEVRPGEEEAIRRLLMHAPLALDKPKFTDPHTKANALLQAHFSRTNLSSDLAADQKVVVAKATRLLQAAVDVISSSGWLNPALAAMELSQMVAQGMWDRDSPLLQLPHVTKELATRAAAQGCDSVFQLTEMEAPAMRELLQMSDRQLVDVSHTLNRYPDIDLKFIIGDQPSDKGPVEATADRNIQLRIELERTLEGDMRPADCPRYPGRKDESWWLVVGDIKGNQLLAIKRVPLLRASIVKLDMTAPKNLGVQDFTLFFMCDSYMGCDQEYEFALDVQPGGDDSDDAMSE</sequence>
<feature type="domain" description="Helicase C-terminal" evidence="9">
    <location>
        <begin position="1564"/>
        <end position="1752"/>
    </location>
</feature>
<keyword evidence="3" id="KW-0378">Hydrolase</keyword>
<evidence type="ECO:0000256" key="7">
    <source>
        <dbReference type="SAM" id="MobiDB-lite"/>
    </source>
</evidence>
<dbReference type="InterPro" id="IPR036388">
    <property type="entry name" value="WH-like_DNA-bd_sf"/>
</dbReference>
<dbReference type="InterPro" id="IPR027417">
    <property type="entry name" value="P-loop_NTPase"/>
</dbReference>
<comment type="caution">
    <text evidence="10">The sequence shown here is derived from an EMBL/GenBank/DDBJ whole genome shotgun (WGS) entry which is preliminary data.</text>
</comment>
<dbReference type="GO" id="GO:0005524">
    <property type="term" value="F:ATP binding"/>
    <property type="evidence" value="ECO:0007669"/>
    <property type="project" value="UniProtKB-KW"/>
</dbReference>
<reference evidence="10 11" key="1">
    <citation type="journal article" date="2024" name="Nat. Commun.">
        <title>Phylogenomics reveals the evolutionary origins of lichenization in chlorophyte algae.</title>
        <authorList>
            <person name="Puginier C."/>
            <person name="Libourel C."/>
            <person name="Otte J."/>
            <person name="Skaloud P."/>
            <person name="Haon M."/>
            <person name="Grisel S."/>
            <person name="Petersen M."/>
            <person name="Berrin J.G."/>
            <person name="Delaux P.M."/>
            <person name="Dal Grande F."/>
            <person name="Keller J."/>
        </authorList>
    </citation>
    <scope>NUCLEOTIDE SEQUENCE [LARGE SCALE GENOMIC DNA]</scope>
    <source>
        <strain evidence="10 11">SAG 2145</strain>
    </source>
</reference>
<dbReference type="GO" id="GO:0016787">
    <property type="term" value="F:hydrolase activity"/>
    <property type="evidence" value="ECO:0007669"/>
    <property type="project" value="UniProtKB-KW"/>
</dbReference>
<evidence type="ECO:0000256" key="6">
    <source>
        <dbReference type="ARBA" id="ARBA00055371"/>
    </source>
</evidence>
<dbReference type="SMART" id="SM00973">
    <property type="entry name" value="Sec63"/>
    <property type="match status" value="2"/>
</dbReference>
<dbReference type="PANTHER" id="PTHR47961:SF4">
    <property type="entry name" value="ACTIVATING SIGNAL COINTEGRATOR 1 COMPLEX SUBUNIT 3"/>
    <property type="match status" value="1"/>
</dbReference>
<dbReference type="Pfam" id="PF18149">
    <property type="entry name" value="Helicase_PWI"/>
    <property type="match status" value="1"/>
</dbReference>
<dbReference type="PANTHER" id="PTHR47961">
    <property type="entry name" value="DNA POLYMERASE THETA, PUTATIVE (AFU_ORTHOLOGUE AFUA_1G05260)-RELATED"/>
    <property type="match status" value="1"/>
</dbReference>
<evidence type="ECO:0008006" key="12">
    <source>
        <dbReference type="Google" id="ProtNLM"/>
    </source>
</evidence>
<accession>A0AAW1S919</accession>
<dbReference type="SUPFAM" id="SSF81296">
    <property type="entry name" value="E set domains"/>
    <property type="match status" value="1"/>
</dbReference>
<feature type="compositionally biased region" description="Basic and acidic residues" evidence="7">
    <location>
        <begin position="53"/>
        <end position="70"/>
    </location>
</feature>
<dbReference type="FunFam" id="1.10.10.10:FF:000012">
    <property type="entry name" value="U5 small nuclear ribonucleoprotein helicase"/>
    <property type="match status" value="1"/>
</dbReference>
<dbReference type="InterPro" id="IPR001650">
    <property type="entry name" value="Helicase_C-like"/>
</dbReference>
<dbReference type="SUPFAM" id="SSF158702">
    <property type="entry name" value="Sec63 N-terminal domain-like"/>
    <property type="match status" value="2"/>
</dbReference>
<dbReference type="GO" id="GO:0003676">
    <property type="term" value="F:nucleic acid binding"/>
    <property type="evidence" value="ECO:0007669"/>
    <property type="project" value="InterPro"/>
</dbReference>
<dbReference type="FunFam" id="1.10.3380.10:FF:000002">
    <property type="entry name" value="Activating signal cointegrator 1 complex subunit 3"/>
    <property type="match status" value="1"/>
</dbReference>
<dbReference type="Gene3D" id="1.10.150.20">
    <property type="entry name" value="5' to 3' exonuclease, C-terminal subdomain"/>
    <property type="match status" value="2"/>
</dbReference>
<dbReference type="InterPro" id="IPR057842">
    <property type="entry name" value="WH_MER3"/>
</dbReference>
<dbReference type="InterPro" id="IPR036390">
    <property type="entry name" value="WH_DNA-bd_sf"/>
</dbReference>
<dbReference type="CDD" id="cd18795">
    <property type="entry name" value="SF2_C_Ski2"/>
    <property type="match status" value="1"/>
</dbReference>
<dbReference type="InterPro" id="IPR041094">
    <property type="entry name" value="Brr2_helicase_PWI"/>
</dbReference>
<dbReference type="Pfam" id="PF00270">
    <property type="entry name" value="DEAD"/>
    <property type="match status" value="2"/>
</dbReference>
<name>A0AAW1S919_9CHLO</name>
<dbReference type="FunFam" id="3.40.50.300:FF:000102">
    <property type="entry name" value="RNA helicase, activating signal cointegrator 1"/>
    <property type="match status" value="1"/>
</dbReference>
<dbReference type="Pfam" id="PF02889">
    <property type="entry name" value="Sec63"/>
    <property type="match status" value="2"/>
</dbReference>
<dbReference type="InterPro" id="IPR048863">
    <property type="entry name" value="BRR2_plug"/>
</dbReference>
<dbReference type="PROSITE" id="PS51194">
    <property type="entry name" value="HELICASE_CTER"/>
    <property type="match status" value="2"/>
</dbReference>
<dbReference type="InterPro" id="IPR035892">
    <property type="entry name" value="C2_domain_sf"/>
</dbReference>
<evidence type="ECO:0000256" key="1">
    <source>
        <dbReference type="ARBA" id="ARBA00022737"/>
    </source>
</evidence>
<feature type="domain" description="Helicase C-terminal" evidence="9">
    <location>
        <begin position="720"/>
        <end position="925"/>
    </location>
</feature>
<evidence type="ECO:0000259" key="9">
    <source>
        <dbReference type="PROSITE" id="PS51194"/>
    </source>
</evidence>
<dbReference type="InterPro" id="IPR011545">
    <property type="entry name" value="DEAD/DEAH_box_helicase_dom"/>
</dbReference>
<feature type="region of interest" description="Disordered" evidence="7">
    <location>
        <begin position="22"/>
        <end position="95"/>
    </location>
</feature>
<evidence type="ECO:0000256" key="3">
    <source>
        <dbReference type="ARBA" id="ARBA00022801"/>
    </source>
</evidence>
<dbReference type="SUPFAM" id="SSF52540">
    <property type="entry name" value="P-loop containing nucleoside triphosphate hydrolases"/>
    <property type="match status" value="3"/>
</dbReference>
<feature type="domain" description="Helicase ATP-binding" evidence="8">
    <location>
        <begin position="1344"/>
        <end position="1527"/>
    </location>
</feature>
<dbReference type="FunFam" id="2.60.40.150:FF:000004">
    <property type="entry name" value="RNA helicase, activating signal cointegrator 1"/>
    <property type="match status" value="1"/>
</dbReference>
<comment type="function">
    <text evidence="6">RNA helicase that plays an essential role in pre-mRNA splicing as component of the U5 snRNP and U4/U6-U5 tri-snRNP complexes. Involved in spliceosome assembly, activation and disassembly.</text>
</comment>
<dbReference type="CDD" id="cd18021">
    <property type="entry name" value="DEXHc_Brr2_2"/>
    <property type="match status" value="1"/>
</dbReference>
<dbReference type="FunFam" id="1.10.3380.10:FF:000001">
    <property type="entry name" value="U5 small nuclear ribonucleoprotein helicase"/>
    <property type="match status" value="1"/>
</dbReference>
<evidence type="ECO:0000313" key="10">
    <source>
        <dbReference type="EMBL" id="KAK9842753.1"/>
    </source>
</evidence>
<dbReference type="SUPFAM" id="SSF46785">
    <property type="entry name" value="Winged helix' DNA-binding domain"/>
    <property type="match status" value="2"/>
</dbReference>
<dbReference type="FunFam" id="3.40.50.300:FF:000254">
    <property type="entry name" value="U5 small nuclear ribonucleoprotein helicase"/>
    <property type="match status" value="1"/>
</dbReference>
<evidence type="ECO:0000313" key="11">
    <source>
        <dbReference type="Proteomes" id="UP001438707"/>
    </source>
</evidence>
<dbReference type="SMART" id="SM00382">
    <property type="entry name" value="AAA"/>
    <property type="match status" value="2"/>
</dbReference>
<keyword evidence="11" id="KW-1185">Reference proteome</keyword>
<keyword evidence="4" id="KW-0347">Helicase</keyword>
<dbReference type="FunFam" id="3.40.50.300:FF:000368">
    <property type="entry name" value="U5 small nuclear ribonucleoprotein 200 kDa helicase"/>
    <property type="match status" value="1"/>
</dbReference>
<dbReference type="InterPro" id="IPR014001">
    <property type="entry name" value="Helicase_ATP-bd"/>
</dbReference>
<dbReference type="PROSITE" id="PS51192">
    <property type="entry name" value="HELICASE_ATP_BIND_1"/>
    <property type="match status" value="2"/>
</dbReference>
<dbReference type="SMART" id="SM00490">
    <property type="entry name" value="HELICc"/>
    <property type="match status" value="2"/>
</dbReference>
<dbReference type="SMART" id="SM00487">
    <property type="entry name" value="DEXDc"/>
    <property type="match status" value="2"/>
</dbReference>
<dbReference type="InterPro" id="IPR050474">
    <property type="entry name" value="Hel308_SKI2-like"/>
</dbReference>
<dbReference type="FunFam" id="1.10.150.20:FF:000004">
    <property type="entry name" value="U5 small nuclear ribonucleoprotein helicase"/>
    <property type="match status" value="1"/>
</dbReference>
<dbReference type="InterPro" id="IPR003593">
    <property type="entry name" value="AAA+_ATPase"/>
</dbReference>
<dbReference type="CDD" id="cd18019">
    <property type="entry name" value="DEXHc_Brr2_1"/>
    <property type="match status" value="1"/>
</dbReference>
<feature type="domain" description="Helicase ATP-binding" evidence="8">
    <location>
        <begin position="500"/>
        <end position="682"/>
    </location>
</feature>
<dbReference type="Gene3D" id="1.10.10.10">
    <property type="entry name" value="Winged helix-like DNA-binding domain superfamily/Winged helix DNA-binding domain"/>
    <property type="match status" value="2"/>
</dbReference>
<proteinExistence type="predicted"/>
<dbReference type="GO" id="GO:0004386">
    <property type="term" value="F:helicase activity"/>
    <property type="evidence" value="ECO:0007669"/>
    <property type="project" value="UniProtKB-KW"/>
</dbReference>
<organism evidence="10 11">
    <name type="scientific">Apatococcus lobatus</name>
    <dbReference type="NCBI Taxonomy" id="904363"/>
    <lineage>
        <taxon>Eukaryota</taxon>
        <taxon>Viridiplantae</taxon>
        <taxon>Chlorophyta</taxon>
        <taxon>core chlorophytes</taxon>
        <taxon>Trebouxiophyceae</taxon>
        <taxon>Chlorellales</taxon>
        <taxon>Chlorellaceae</taxon>
        <taxon>Apatococcus</taxon>
    </lineage>
</organism>
<dbReference type="Pfam" id="PF21188">
    <property type="entry name" value="BRR2_plug"/>
    <property type="match status" value="1"/>
</dbReference>
<dbReference type="Gene3D" id="3.40.50.300">
    <property type="entry name" value="P-loop containing nucleotide triphosphate hydrolases"/>
    <property type="match status" value="4"/>
</dbReference>
<dbReference type="Gene3D" id="1.10.3380.10">
    <property type="entry name" value="Sec63 N-terminal domain-like domain"/>
    <property type="match status" value="2"/>
</dbReference>
<dbReference type="Pfam" id="PF23445">
    <property type="entry name" value="WHD_SNRNP200"/>
    <property type="match status" value="2"/>
</dbReference>
<keyword evidence="1" id="KW-0677">Repeat</keyword>
<dbReference type="GO" id="GO:0032991">
    <property type="term" value="C:protein-containing complex"/>
    <property type="evidence" value="ECO:0007669"/>
    <property type="project" value="UniProtKB-ARBA"/>
</dbReference>
<dbReference type="GO" id="GO:0005634">
    <property type="term" value="C:nucleus"/>
    <property type="evidence" value="ECO:0007669"/>
    <property type="project" value="TreeGrafter"/>
</dbReference>
<evidence type="ECO:0000256" key="4">
    <source>
        <dbReference type="ARBA" id="ARBA00022806"/>
    </source>
</evidence>
<evidence type="ECO:0000259" key="8">
    <source>
        <dbReference type="PROSITE" id="PS51192"/>
    </source>
</evidence>
<feature type="region of interest" description="Disordered" evidence="7">
    <location>
        <begin position="247"/>
        <end position="267"/>
    </location>
</feature>
<dbReference type="GO" id="GO:0006397">
    <property type="term" value="P:mRNA processing"/>
    <property type="evidence" value="ECO:0007669"/>
    <property type="project" value="UniProtKB-ARBA"/>
</dbReference>
<gene>
    <name evidence="10" type="ORF">WJX74_001833</name>
</gene>
<dbReference type="Pfam" id="PF00271">
    <property type="entry name" value="Helicase_C"/>
    <property type="match status" value="1"/>
</dbReference>
<dbReference type="FunFam" id="3.40.50.300:FF:000062">
    <property type="entry name" value="U5 small nuclear ribonucleoprotein helicase"/>
    <property type="match status" value="1"/>
</dbReference>
<dbReference type="InterPro" id="IPR014756">
    <property type="entry name" value="Ig_E-set"/>
</dbReference>
<keyword evidence="5" id="KW-0067">ATP-binding</keyword>
<dbReference type="PIRSF" id="PIRSF039073">
    <property type="entry name" value="BRR2"/>
    <property type="match status" value="1"/>
</dbReference>
<dbReference type="InterPro" id="IPR004179">
    <property type="entry name" value="Sec63-dom"/>
</dbReference>
<evidence type="ECO:0000256" key="2">
    <source>
        <dbReference type="ARBA" id="ARBA00022741"/>
    </source>
</evidence>
<dbReference type="Gene3D" id="2.60.40.150">
    <property type="entry name" value="C2 domain"/>
    <property type="match status" value="2"/>
</dbReference>
<dbReference type="Proteomes" id="UP001438707">
    <property type="component" value="Unassembled WGS sequence"/>
</dbReference>